<gene>
    <name evidence="2" type="primary">LOC110685414</name>
</gene>
<dbReference type="Proteomes" id="UP000596660">
    <property type="component" value="Unplaced"/>
</dbReference>
<reference evidence="2" key="1">
    <citation type="journal article" date="2017" name="Nature">
        <title>The genome of Chenopodium quinoa.</title>
        <authorList>
            <person name="Jarvis D.E."/>
            <person name="Ho Y.S."/>
            <person name="Lightfoot D.J."/>
            <person name="Schmoeckel S.M."/>
            <person name="Li B."/>
            <person name="Borm T.J.A."/>
            <person name="Ohyanagi H."/>
            <person name="Mineta K."/>
            <person name="Michell C.T."/>
            <person name="Saber N."/>
            <person name="Kharbatia N.M."/>
            <person name="Rupper R.R."/>
            <person name="Sharp A.R."/>
            <person name="Dally N."/>
            <person name="Boughton B.A."/>
            <person name="Woo Y.H."/>
            <person name="Gao G."/>
            <person name="Schijlen E.G.W.M."/>
            <person name="Guo X."/>
            <person name="Momin A.A."/>
            <person name="Negrao S."/>
            <person name="Al-Babili S."/>
            <person name="Gehring C."/>
            <person name="Roessner U."/>
            <person name="Jung C."/>
            <person name="Murphy K."/>
            <person name="Arold S.T."/>
            <person name="Gojobori T."/>
            <person name="van der Linden C.G."/>
            <person name="van Loo E.N."/>
            <person name="Jellen E.N."/>
            <person name="Maughan P.J."/>
            <person name="Tester M."/>
        </authorList>
    </citation>
    <scope>NUCLEOTIDE SEQUENCE [LARGE SCALE GENOMIC DNA]</scope>
    <source>
        <strain evidence="2">cv. PI 614886</strain>
    </source>
</reference>
<dbReference type="EnsemblPlants" id="AUR62042465-RA">
    <property type="protein sequence ID" value="AUR62042465-RA:cds"/>
    <property type="gene ID" value="AUR62042465"/>
</dbReference>
<evidence type="ECO:0000256" key="1">
    <source>
        <dbReference type="SAM" id="MobiDB-lite"/>
    </source>
</evidence>
<sequence length="109" mass="12582">MVKLVLKHKVKCYFIGPKSGYTRGKGSGYGGSSKARLQQEQQQNLRKQQDQIAQLQCQLEASKKEMEEYKLQQQRTIEDMEKRLMMMINGQSAKTRLDINGDDDITHFA</sequence>
<feature type="region of interest" description="Disordered" evidence="1">
    <location>
        <begin position="19"/>
        <end position="42"/>
    </location>
</feature>
<proteinExistence type="predicted"/>
<dbReference type="GeneID" id="110685414"/>
<feature type="compositionally biased region" description="Low complexity" evidence="1">
    <location>
        <begin position="32"/>
        <end position="42"/>
    </location>
</feature>
<reference evidence="2" key="2">
    <citation type="submission" date="2021-03" db="UniProtKB">
        <authorList>
            <consortium name="EnsemblPlants"/>
        </authorList>
    </citation>
    <scope>IDENTIFICATION</scope>
</reference>
<dbReference type="RefSeq" id="XP_021717634.1">
    <property type="nucleotide sequence ID" value="XM_021861942.1"/>
</dbReference>
<evidence type="ECO:0000313" key="2">
    <source>
        <dbReference type="EnsemblPlants" id="AUR62042465-RA:cds"/>
    </source>
</evidence>
<dbReference type="AlphaFoldDB" id="A0A803N985"/>
<protein>
    <submittedName>
        <fullName evidence="2">Uncharacterized protein</fullName>
    </submittedName>
</protein>
<dbReference type="Gramene" id="AUR62042465-RA">
    <property type="protein sequence ID" value="AUR62042465-RA:cds"/>
    <property type="gene ID" value="AUR62042465"/>
</dbReference>
<organism evidence="2 3">
    <name type="scientific">Chenopodium quinoa</name>
    <name type="common">Quinoa</name>
    <dbReference type="NCBI Taxonomy" id="63459"/>
    <lineage>
        <taxon>Eukaryota</taxon>
        <taxon>Viridiplantae</taxon>
        <taxon>Streptophyta</taxon>
        <taxon>Embryophyta</taxon>
        <taxon>Tracheophyta</taxon>
        <taxon>Spermatophyta</taxon>
        <taxon>Magnoliopsida</taxon>
        <taxon>eudicotyledons</taxon>
        <taxon>Gunneridae</taxon>
        <taxon>Pentapetalae</taxon>
        <taxon>Caryophyllales</taxon>
        <taxon>Chenopodiaceae</taxon>
        <taxon>Chenopodioideae</taxon>
        <taxon>Atripliceae</taxon>
        <taxon>Chenopodium</taxon>
    </lineage>
</organism>
<dbReference type="KEGG" id="cqi:110685414"/>
<accession>A0A803N985</accession>
<dbReference type="SMR" id="A0A803N985"/>
<keyword evidence="3" id="KW-1185">Reference proteome</keyword>
<evidence type="ECO:0000313" key="3">
    <source>
        <dbReference type="Proteomes" id="UP000596660"/>
    </source>
</evidence>
<name>A0A803N985_CHEQI</name>